<sequence length="333" mass="33971">MGMSATRSLAALAAAAALVVTACDGAPADASSAAEGVWPTGAVDMLVGYAAGGSSDLISRAVAKGLAADLDQPFRVTNRQGGNGAAAAADLAGAPADGTMLSIQNASLYTITPLAVAPDEARHIGDVDVVHGISSENYVLVTSPETGLRTIADLQAAHRPLRYGTTGVGTGAQLCGALLMKGAGVLSEAVPFSSGAPNLAAVLANDVDIAVIHVGEAIENIDSGKLVALNVFSPERIDFLPDVPTARELGYDVVVSQYRFMTVPKGTPAEVTGPLVAGLKSTFASAAYQRFNEQNSLTPMEIPGEQVLTQLTDDARRYAEMVATAGIDLHDIG</sequence>
<name>A0AAV2WDA8_MYCNE</name>
<keyword evidence="2" id="KW-0732">Signal</keyword>
<gene>
    <name evidence="3" type="ORF">BN1047_00018</name>
</gene>
<dbReference type="Pfam" id="PF03401">
    <property type="entry name" value="TctC"/>
    <property type="match status" value="1"/>
</dbReference>
<dbReference type="PANTHER" id="PTHR42928:SF5">
    <property type="entry name" value="BLR1237 PROTEIN"/>
    <property type="match status" value="1"/>
</dbReference>
<accession>A0AAV2WDA8</accession>
<evidence type="ECO:0000256" key="1">
    <source>
        <dbReference type="ARBA" id="ARBA00006987"/>
    </source>
</evidence>
<dbReference type="AlphaFoldDB" id="A0AAV2WDA8"/>
<dbReference type="Gene3D" id="3.40.190.10">
    <property type="entry name" value="Periplasmic binding protein-like II"/>
    <property type="match status" value="1"/>
</dbReference>
<proteinExistence type="inferred from homology"/>
<evidence type="ECO:0000256" key="2">
    <source>
        <dbReference type="SAM" id="SignalP"/>
    </source>
</evidence>
<dbReference type="CDD" id="cd07012">
    <property type="entry name" value="PBP2_Bug_TTT"/>
    <property type="match status" value="1"/>
</dbReference>
<protein>
    <submittedName>
        <fullName evidence="3">Periplasmic solute-binding protein</fullName>
    </submittedName>
</protein>
<dbReference type="PROSITE" id="PS51257">
    <property type="entry name" value="PROKAR_LIPOPROTEIN"/>
    <property type="match status" value="1"/>
</dbReference>
<dbReference type="Gene3D" id="3.40.190.150">
    <property type="entry name" value="Bordetella uptake gene, domain 1"/>
    <property type="match status" value="1"/>
</dbReference>
<evidence type="ECO:0000313" key="4">
    <source>
        <dbReference type="Proteomes" id="UP000028864"/>
    </source>
</evidence>
<dbReference type="PANTHER" id="PTHR42928">
    <property type="entry name" value="TRICARBOXYLATE-BINDING PROTEIN"/>
    <property type="match status" value="1"/>
</dbReference>
<dbReference type="InterPro" id="IPR005064">
    <property type="entry name" value="BUG"/>
</dbReference>
<dbReference type="EMBL" id="LK021337">
    <property type="protein sequence ID" value="CDQ42169.1"/>
    <property type="molecule type" value="Genomic_DNA"/>
</dbReference>
<organism evidence="3 4">
    <name type="scientific">Mycolicibacterium neoaurum</name>
    <name type="common">Mycobacterium neoaurum</name>
    <dbReference type="NCBI Taxonomy" id="1795"/>
    <lineage>
        <taxon>Bacteria</taxon>
        <taxon>Bacillati</taxon>
        <taxon>Actinomycetota</taxon>
        <taxon>Actinomycetes</taxon>
        <taxon>Mycobacteriales</taxon>
        <taxon>Mycobacteriaceae</taxon>
        <taxon>Mycolicibacterium</taxon>
    </lineage>
</organism>
<dbReference type="SUPFAM" id="SSF53850">
    <property type="entry name" value="Periplasmic binding protein-like II"/>
    <property type="match status" value="1"/>
</dbReference>
<reference evidence="3" key="1">
    <citation type="submission" date="2014-05" db="EMBL/GenBank/DDBJ databases">
        <authorList>
            <person name="Urmite Genomes"/>
        </authorList>
    </citation>
    <scope>NUCLEOTIDE SEQUENCE</scope>
    <source>
        <strain evidence="3">DSM 44074</strain>
    </source>
</reference>
<dbReference type="Proteomes" id="UP000028864">
    <property type="component" value="Unassembled WGS sequence"/>
</dbReference>
<reference evidence="3" key="2">
    <citation type="submission" date="2015-09" db="EMBL/GenBank/DDBJ databases">
        <title>Draft genome sequence of Mycobacterium neoaurum DSM 44074.</title>
        <authorList>
            <person name="Croce O."/>
            <person name="Robert C."/>
            <person name="Raoult D."/>
            <person name="Drancourt M."/>
        </authorList>
    </citation>
    <scope>NUCLEOTIDE SEQUENCE</scope>
    <source>
        <strain evidence="3">DSM 44074</strain>
    </source>
</reference>
<feature type="signal peptide" evidence="2">
    <location>
        <begin position="1"/>
        <end position="22"/>
    </location>
</feature>
<evidence type="ECO:0000313" key="3">
    <source>
        <dbReference type="EMBL" id="CDQ42169.1"/>
    </source>
</evidence>
<comment type="similarity">
    <text evidence="1">Belongs to the UPF0065 (bug) family.</text>
</comment>
<dbReference type="InterPro" id="IPR042100">
    <property type="entry name" value="Bug_dom1"/>
</dbReference>
<feature type="chain" id="PRO_5043696636" evidence="2">
    <location>
        <begin position="23"/>
        <end position="333"/>
    </location>
</feature>
<dbReference type="PIRSF" id="PIRSF017082">
    <property type="entry name" value="YflP"/>
    <property type="match status" value="1"/>
</dbReference>